<proteinExistence type="predicted"/>
<organism evidence="1 2">
    <name type="scientific">Arenimonas soli</name>
    <dbReference type="NCBI Taxonomy" id="2269504"/>
    <lineage>
        <taxon>Bacteria</taxon>
        <taxon>Pseudomonadati</taxon>
        <taxon>Pseudomonadota</taxon>
        <taxon>Gammaproteobacteria</taxon>
        <taxon>Lysobacterales</taxon>
        <taxon>Lysobacteraceae</taxon>
        <taxon>Arenimonas</taxon>
    </lineage>
</organism>
<protein>
    <recommendedName>
        <fullName evidence="3">VOC domain-containing protein</fullName>
    </recommendedName>
</protein>
<evidence type="ECO:0000313" key="2">
    <source>
        <dbReference type="Proteomes" id="UP000623419"/>
    </source>
</evidence>
<dbReference type="EMBL" id="BMKC01000001">
    <property type="protein sequence ID" value="GGA71936.1"/>
    <property type="molecule type" value="Genomic_DNA"/>
</dbReference>
<evidence type="ECO:0000313" key="1">
    <source>
        <dbReference type="EMBL" id="GGA71936.1"/>
    </source>
</evidence>
<dbReference type="Proteomes" id="UP000623419">
    <property type="component" value="Unassembled WGS sequence"/>
</dbReference>
<reference evidence="2" key="1">
    <citation type="journal article" date="2019" name="Int. J. Syst. Evol. Microbiol.">
        <title>The Global Catalogue of Microorganisms (GCM) 10K type strain sequencing project: providing services to taxonomists for standard genome sequencing and annotation.</title>
        <authorList>
            <consortium name="The Broad Institute Genomics Platform"/>
            <consortium name="The Broad Institute Genome Sequencing Center for Infectious Disease"/>
            <person name="Wu L."/>
            <person name="Ma J."/>
        </authorList>
    </citation>
    <scope>NUCLEOTIDE SEQUENCE [LARGE SCALE GENOMIC DNA]</scope>
    <source>
        <strain evidence="2">CGMCC 1.15905</strain>
    </source>
</reference>
<keyword evidence="2" id="KW-1185">Reference proteome</keyword>
<dbReference type="Gene3D" id="3.10.180.10">
    <property type="entry name" value="2,3-Dihydroxybiphenyl 1,2-Dioxygenase, domain 1"/>
    <property type="match status" value="1"/>
</dbReference>
<dbReference type="RefSeq" id="WP_188661495.1">
    <property type="nucleotide sequence ID" value="NZ_BMKC01000001.1"/>
</dbReference>
<dbReference type="InterPro" id="IPR029068">
    <property type="entry name" value="Glyas_Bleomycin-R_OHBP_Dase"/>
</dbReference>
<name>A0ABQ1HD54_9GAMM</name>
<comment type="caution">
    <text evidence="1">The sequence shown here is derived from an EMBL/GenBank/DDBJ whole genome shotgun (WGS) entry which is preliminary data.</text>
</comment>
<gene>
    <name evidence="1" type="ORF">GCM10011521_07610</name>
</gene>
<evidence type="ECO:0008006" key="3">
    <source>
        <dbReference type="Google" id="ProtNLM"/>
    </source>
</evidence>
<sequence length="135" mass="14641">MKPQLKRITAVLPVDAIEPCLPFWEAVGMVRTVEVPHGDRLGFVILAGHGLEVMLQTYDSIADDVPAQAEEARAAKAYLFIEVADINAIERALAAFTVLLPRRTTFYGATEVGYREPGGHAVTFAQFSGTDPDPA</sequence>
<dbReference type="SUPFAM" id="SSF54593">
    <property type="entry name" value="Glyoxalase/Bleomycin resistance protein/Dihydroxybiphenyl dioxygenase"/>
    <property type="match status" value="1"/>
</dbReference>
<accession>A0ABQ1HD54</accession>